<evidence type="ECO:0000256" key="9">
    <source>
        <dbReference type="ARBA" id="ARBA00023180"/>
    </source>
</evidence>
<keyword evidence="8" id="KW-0472">Membrane</keyword>
<evidence type="ECO:0000256" key="8">
    <source>
        <dbReference type="ARBA" id="ARBA00023136"/>
    </source>
</evidence>
<evidence type="ECO:0000256" key="5">
    <source>
        <dbReference type="ARBA" id="ARBA00022801"/>
    </source>
</evidence>
<evidence type="ECO:0000259" key="12">
    <source>
        <dbReference type="PROSITE" id="PS50055"/>
    </source>
</evidence>
<evidence type="ECO:0000256" key="6">
    <source>
        <dbReference type="ARBA" id="ARBA00022912"/>
    </source>
</evidence>
<evidence type="ECO:0000256" key="10">
    <source>
        <dbReference type="ARBA" id="ARBA00051722"/>
    </source>
</evidence>
<dbReference type="EMBL" id="JAGKHQ010000003">
    <property type="protein sequence ID" value="KAG7520171.1"/>
    <property type="molecule type" value="Genomic_DNA"/>
</dbReference>
<feature type="domain" description="Tyrosine-protein phosphatase" evidence="12">
    <location>
        <begin position="53"/>
        <end position="312"/>
    </location>
</feature>
<dbReference type="EC" id="3.1.3.48" evidence="2"/>
<dbReference type="InterPro" id="IPR003595">
    <property type="entry name" value="Tyr_Pase_cat"/>
</dbReference>
<evidence type="ECO:0000256" key="3">
    <source>
        <dbReference type="ARBA" id="ARBA00022692"/>
    </source>
</evidence>
<organism evidence="14 15">
    <name type="scientific">Solea senegalensis</name>
    <name type="common">Senegalese sole</name>
    <dbReference type="NCBI Taxonomy" id="28829"/>
    <lineage>
        <taxon>Eukaryota</taxon>
        <taxon>Metazoa</taxon>
        <taxon>Chordata</taxon>
        <taxon>Craniata</taxon>
        <taxon>Vertebrata</taxon>
        <taxon>Euteleostomi</taxon>
        <taxon>Actinopterygii</taxon>
        <taxon>Neopterygii</taxon>
        <taxon>Teleostei</taxon>
        <taxon>Neoteleostei</taxon>
        <taxon>Acanthomorphata</taxon>
        <taxon>Carangaria</taxon>
        <taxon>Pleuronectiformes</taxon>
        <taxon>Pleuronectoidei</taxon>
        <taxon>Soleidae</taxon>
        <taxon>Solea</taxon>
    </lineage>
</organism>
<protein>
    <recommendedName>
        <fullName evidence="2">protein-tyrosine-phosphatase</fullName>
        <ecNumber evidence="2">3.1.3.48</ecNumber>
    </recommendedName>
</protein>
<keyword evidence="9" id="KW-0325">Glycoprotein</keyword>
<dbReference type="PROSITE" id="PS50055">
    <property type="entry name" value="TYR_PHOSPHATASE_PTP"/>
    <property type="match status" value="1"/>
</dbReference>
<dbReference type="InterPro" id="IPR050348">
    <property type="entry name" value="Protein-Tyr_Phosphatase"/>
</dbReference>
<keyword evidence="5" id="KW-0378">Hydrolase</keyword>
<comment type="caution">
    <text evidence="14">The sequence shown here is derived from an EMBL/GenBank/DDBJ whole genome shotgun (WGS) entry which is preliminary data.</text>
</comment>
<name>A0AAV6SU93_SOLSE</name>
<dbReference type="Proteomes" id="UP000693946">
    <property type="component" value="Linkage Group LG11"/>
</dbReference>
<evidence type="ECO:0000256" key="4">
    <source>
        <dbReference type="ARBA" id="ARBA00022729"/>
    </source>
</evidence>
<evidence type="ECO:0000256" key="11">
    <source>
        <dbReference type="SAM" id="MobiDB-lite"/>
    </source>
</evidence>
<feature type="domain" description="Tyrosine specific protein phosphatases" evidence="13">
    <location>
        <begin position="230"/>
        <end position="303"/>
    </location>
</feature>
<evidence type="ECO:0000259" key="13">
    <source>
        <dbReference type="PROSITE" id="PS50056"/>
    </source>
</evidence>
<dbReference type="GO" id="GO:0016020">
    <property type="term" value="C:membrane"/>
    <property type="evidence" value="ECO:0007669"/>
    <property type="project" value="UniProtKB-SubCell"/>
</dbReference>
<reference evidence="14 15" key="1">
    <citation type="journal article" date="2021" name="Sci. Rep.">
        <title>Chromosome anchoring in Senegalese sole (Solea senegalensis) reveals sex-associated markers and genome rearrangements in flatfish.</title>
        <authorList>
            <person name="Guerrero-Cozar I."/>
            <person name="Gomez-Garrido J."/>
            <person name="Berbel C."/>
            <person name="Martinez-Blanch J.F."/>
            <person name="Alioto T."/>
            <person name="Claros M.G."/>
            <person name="Gagnaire P.A."/>
            <person name="Manchado M."/>
        </authorList>
    </citation>
    <scope>NUCLEOTIDE SEQUENCE [LARGE SCALE GENOMIC DNA]</scope>
    <source>
        <strain evidence="14">Sse05_10M</strain>
    </source>
</reference>
<dbReference type="Pfam" id="PF00102">
    <property type="entry name" value="Y_phosphatase"/>
    <property type="match status" value="1"/>
</dbReference>
<dbReference type="InterPro" id="IPR000387">
    <property type="entry name" value="Tyr_Pase_dom"/>
</dbReference>
<dbReference type="SMART" id="SM00194">
    <property type="entry name" value="PTPc"/>
    <property type="match status" value="1"/>
</dbReference>
<dbReference type="FunFam" id="3.90.190.10:FF:000009">
    <property type="entry name" value="Receptor-type tyrosine-protein phosphatase beta"/>
    <property type="match status" value="1"/>
</dbReference>
<comment type="subcellular location">
    <subcellularLocation>
        <location evidence="1">Membrane</location>
        <topology evidence="1">Single-pass type I membrane protein</topology>
    </subcellularLocation>
</comment>
<evidence type="ECO:0000256" key="7">
    <source>
        <dbReference type="ARBA" id="ARBA00022989"/>
    </source>
</evidence>
<comment type="catalytic activity">
    <reaction evidence="10">
        <text>O-phospho-L-tyrosyl-[protein] + H2O = L-tyrosyl-[protein] + phosphate</text>
        <dbReference type="Rhea" id="RHEA:10684"/>
        <dbReference type="Rhea" id="RHEA-COMP:10136"/>
        <dbReference type="Rhea" id="RHEA-COMP:20101"/>
        <dbReference type="ChEBI" id="CHEBI:15377"/>
        <dbReference type="ChEBI" id="CHEBI:43474"/>
        <dbReference type="ChEBI" id="CHEBI:46858"/>
        <dbReference type="ChEBI" id="CHEBI:61978"/>
        <dbReference type="EC" id="3.1.3.48"/>
    </reaction>
</comment>
<dbReference type="PROSITE" id="PS00383">
    <property type="entry name" value="TYR_PHOSPHATASE_1"/>
    <property type="match status" value="1"/>
</dbReference>
<dbReference type="AlphaFoldDB" id="A0AAV6SU93"/>
<dbReference type="InterPro" id="IPR000242">
    <property type="entry name" value="PTP_cat"/>
</dbReference>
<evidence type="ECO:0000256" key="1">
    <source>
        <dbReference type="ARBA" id="ARBA00004479"/>
    </source>
</evidence>
<dbReference type="PANTHER" id="PTHR19134">
    <property type="entry name" value="RECEPTOR-TYPE TYROSINE-PROTEIN PHOSPHATASE"/>
    <property type="match status" value="1"/>
</dbReference>
<dbReference type="PROSITE" id="PS50056">
    <property type="entry name" value="TYR_PHOSPHATASE_2"/>
    <property type="match status" value="1"/>
</dbReference>
<keyword evidence="6" id="KW-0904">Protein phosphatase</keyword>
<dbReference type="InterPro" id="IPR016130">
    <property type="entry name" value="Tyr_Pase_AS"/>
</dbReference>
<dbReference type="GO" id="GO:0004725">
    <property type="term" value="F:protein tyrosine phosphatase activity"/>
    <property type="evidence" value="ECO:0007669"/>
    <property type="project" value="UniProtKB-EC"/>
</dbReference>
<feature type="compositionally biased region" description="Basic residues" evidence="11">
    <location>
        <begin position="353"/>
        <end position="362"/>
    </location>
</feature>
<evidence type="ECO:0000313" key="14">
    <source>
        <dbReference type="EMBL" id="KAG7520171.1"/>
    </source>
</evidence>
<feature type="region of interest" description="Disordered" evidence="11">
    <location>
        <begin position="321"/>
        <end position="380"/>
    </location>
</feature>
<dbReference type="SMART" id="SM00404">
    <property type="entry name" value="PTPc_motif"/>
    <property type="match status" value="1"/>
</dbReference>
<dbReference type="PANTHER" id="PTHR19134:SF557">
    <property type="entry name" value="RECEPTOR-TYPE TYROSINE-PROTEIN PHOSPHATASE ETA-LIKE-RELATED"/>
    <property type="match status" value="1"/>
</dbReference>
<evidence type="ECO:0000313" key="15">
    <source>
        <dbReference type="Proteomes" id="UP000693946"/>
    </source>
</evidence>
<proteinExistence type="predicted"/>
<keyword evidence="4" id="KW-0732">Signal</keyword>
<keyword evidence="7" id="KW-1133">Transmembrane helix</keyword>
<accession>A0AAV6SU93</accession>
<sequence length="400" mass="45674">MSSSAGFSHFVRCKKHRTLISLSHRVKTFTRAQILQEFHFRCQTLAANDNRGFKKEFEELSDVGKELPVRAAESEVNREKNRYPYILPYDHCRVRLSVQNSIPHTDYINANFVPGGGSERDFICTQGPLPNTMADFWRMVWEQNVRIIVMVTALKHKDIVLCDRYWPVERGTVYHGLIQVTTVTCRKGPDYFISTINLRQRDCPTDRVITHYYYYSWPDRSIPKESSSLCAFTDYVRQHLEAIPRLGPTVVHCSAGVGRSGTFVTLLWLMQLCARGIQPDIRAAVEDLRLHRMWMVQNLEQYIFVYQCLLKWLGGVTGRSSAGGPQIQGAGSKINPHNQDQPHGSSGRGERTGRRRHHRHGQKSPPEPPQNTIQQMLHPGNLLRRLLPSSSLLNPGSDAS</sequence>
<evidence type="ECO:0000256" key="2">
    <source>
        <dbReference type="ARBA" id="ARBA00013064"/>
    </source>
</evidence>
<keyword evidence="14" id="KW-0675">Receptor</keyword>
<keyword evidence="3" id="KW-0812">Transmembrane</keyword>
<gene>
    <name evidence="14" type="ORF">JOB18_024422</name>
</gene>
<keyword evidence="15" id="KW-1185">Reference proteome</keyword>